<dbReference type="OrthoDB" id="9805588at2"/>
<evidence type="ECO:0000313" key="4">
    <source>
        <dbReference type="Proteomes" id="UP000218267"/>
    </source>
</evidence>
<dbReference type="SMART" id="SM01118">
    <property type="entry name" value="CYTH"/>
    <property type="match status" value="1"/>
</dbReference>
<dbReference type="Proteomes" id="UP000218267">
    <property type="component" value="Chromosome"/>
</dbReference>
<dbReference type="SUPFAM" id="SSF55154">
    <property type="entry name" value="CYTH-like phosphatases"/>
    <property type="match status" value="1"/>
</dbReference>
<organism evidence="3 4">
    <name type="scientific">Labilibaculum antarcticum</name>
    <dbReference type="NCBI Taxonomy" id="1717717"/>
    <lineage>
        <taxon>Bacteria</taxon>
        <taxon>Pseudomonadati</taxon>
        <taxon>Bacteroidota</taxon>
        <taxon>Bacteroidia</taxon>
        <taxon>Marinilabiliales</taxon>
        <taxon>Marinifilaceae</taxon>
        <taxon>Labilibaculum</taxon>
    </lineage>
</organism>
<dbReference type="PANTHER" id="PTHR40114">
    <property type="entry name" value="SLR0698 PROTEIN"/>
    <property type="match status" value="1"/>
</dbReference>
<dbReference type="InterPro" id="IPR033469">
    <property type="entry name" value="CYTH-like_dom_sf"/>
</dbReference>
<keyword evidence="4" id="KW-1185">Reference proteome</keyword>
<dbReference type="CDD" id="cd07891">
    <property type="entry name" value="CYTH-like_CthTTM-like_1"/>
    <property type="match status" value="1"/>
</dbReference>
<reference evidence="3 4" key="1">
    <citation type="journal article" date="2018" name="Mar. Genomics">
        <title>Complete genome sequence of Marinifilaceae bacterium strain SPP2, isolated from the Antarctic marine sediment.</title>
        <authorList>
            <person name="Watanabe M."/>
            <person name="Kojima H."/>
            <person name="Fukui M."/>
        </authorList>
    </citation>
    <scope>NUCLEOTIDE SEQUENCE [LARGE SCALE GENOMIC DNA]</scope>
    <source>
        <strain evidence="3 4">SPP2</strain>
    </source>
</reference>
<evidence type="ECO:0000259" key="2">
    <source>
        <dbReference type="PROSITE" id="PS51707"/>
    </source>
</evidence>
<proteinExistence type="predicted"/>
<dbReference type="Pfam" id="PF01928">
    <property type="entry name" value="CYTH"/>
    <property type="match status" value="1"/>
</dbReference>
<gene>
    <name evidence="3" type="ORF">ALGA_2678</name>
</gene>
<feature type="active site" description="Proton acceptor" evidence="1">
    <location>
        <position position="29"/>
    </location>
</feature>
<dbReference type="AlphaFoldDB" id="A0A1Y1CP10"/>
<dbReference type="KEGG" id="mbas:ALGA_2678"/>
<protein>
    <submittedName>
        <fullName evidence="3">Adenylate cyclase</fullName>
    </submittedName>
</protein>
<reference evidence="4" key="2">
    <citation type="journal article" date="2020" name="Antonie Van Leeuwenhoek">
        <title>Labilibaculum antarcticum sp. nov., a novel facultative anaerobic, psychrotorelant bacterium isolated from marine sediment of Antarctica.</title>
        <authorList>
            <person name="Watanabe M."/>
            <person name="Kojima H."/>
            <person name="Fukui M."/>
        </authorList>
    </citation>
    <scope>NUCLEOTIDE SEQUENCE [LARGE SCALE GENOMIC DNA]</scope>
    <source>
        <strain evidence="4">SPP2</strain>
    </source>
</reference>
<dbReference type="PANTHER" id="PTHR40114:SF1">
    <property type="entry name" value="SLR0698 PROTEIN"/>
    <property type="match status" value="1"/>
</dbReference>
<feature type="domain" description="CYTH" evidence="2">
    <location>
        <begin position="2"/>
        <end position="147"/>
    </location>
</feature>
<dbReference type="InterPro" id="IPR023577">
    <property type="entry name" value="CYTH_domain"/>
</dbReference>
<dbReference type="EMBL" id="AP018042">
    <property type="protein sequence ID" value="BAX80991.1"/>
    <property type="molecule type" value="Genomic_DNA"/>
</dbReference>
<dbReference type="RefSeq" id="WP_096429898.1">
    <property type="nucleotide sequence ID" value="NZ_AP018042.1"/>
</dbReference>
<dbReference type="InterPro" id="IPR012042">
    <property type="entry name" value="NeuTTM/CthTTM-like"/>
</dbReference>
<accession>A0A1Y1CP10</accession>
<dbReference type="Gene3D" id="2.40.320.10">
    <property type="entry name" value="Hypothetical Protein Pfu-838710-001"/>
    <property type="match status" value="1"/>
</dbReference>
<name>A0A1Y1CP10_9BACT</name>
<sequence length="152" mass="17670">MPIEIERKYLIKADLLDLPLGGKKLIQGYIWSDPDKSLRIRIAGDKAFLTIKTGNNPLSRSEFEYGIPMKDAQDLLALCDSKIEKTRYLIPQNNLFWEVDVFEGDNDGLIVAEIELNSEHEKFELPHWIDHEVTNESKYLNVELIKHPFSKW</sequence>
<dbReference type="PROSITE" id="PS51707">
    <property type="entry name" value="CYTH"/>
    <property type="match status" value="1"/>
</dbReference>
<dbReference type="PIRSF" id="PIRSF016487">
    <property type="entry name" value="CYTH_UCP016487"/>
    <property type="match status" value="1"/>
</dbReference>
<evidence type="ECO:0000256" key="1">
    <source>
        <dbReference type="PIRSR" id="PIRSR016487-1"/>
    </source>
</evidence>
<evidence type="ECO:0000313" key="3">
    <source>
        <dbReference type="EMBL" id="BAX80991.1"/>
    </source>
</evidence>